<sequence length="113" mass="13187">MNEKNRVFGNNVKLFISDKNLSEQTVAEHLGYSKYDLWKIMDGRLFLDEDEKRDIAEELQTTVEDLYMPRSEEKYHAAGCIECRGEFSHADTKAYILDLLDVYCDVQELIAEN</sequence>
<protein>
    <submittedName>
        <fullName evidence="2">XRE family transcriptional regulator</fullName>
    </submittedName>
</protein>
<dbReference type="InterPro" id="IPR010982">
    <property type="entry name" value="Lambda_DNA-bd_dom_sf"/>
</dbReference>
<organism evidence="1 3">
    <name type="scientific">Roseburia inulinivorans</name>
    <dbReference type="NCBI Taxonomy" id="360807"/>
    <lineage>
        <taxon>Bacteria</taxon>
        <taxon>Bacillati</taxon>
        <taxon>Bacillota</taxon>
        <taxon>Clostridia</taxon>
        <taxon>Lachnospirales</taxon>
        <taxon>Lachnospiraceae</taxon>
        <taxon>Roseburia</taxon>
    </lineage>
</organism>
<name>A0A0M6WJ83_9FIRM</name>
<evidence type="ECO:0000313" key="1">
    <source>
        <dbReference type="EMBL" id="CRL36308.1"/>
    </source>
</evidence>
<accession>A0A0M6WJ83</accession>
<proteinExistence type="predicted"/>
<reference evidence="3" key="2">
    <citation type="submission" date="2015-05" db="EMBL/GenBank/DDBJ databases">
        <authorList>
            <consortium name="Pathogen Informatics"/>
        </authorList>
    </citation>
    <scope>NUCLEOTIDE SEQUENCE [LARGE SCALE GENOMIC DNA]</scope>
    <source>
        <strain evidence="3">L1-83</strain>
    </source>
</reference>
<dbReference type="EMBL" id="CVRS01000064">
    <property type="protein sequence ID" value="CRL36308.1"/>
    <property type="molecule type" value="Genomic_DNA"/>
</dbReference>
<dbReference type="OrthoDB" id="9805856at2"/>
<reference evidence="1" key="1">
    <citation type="submission" date="2015-05" db="EMBL/GenBank/DDBJ databases">
        <authorList>
            <person name="Wang D.B."/>
            <person name="Wang M."/>
        </authorList>
    </citation>
    <scope>NUCLEOTIDE SEQUENCE [LARGE SCALE GENOMIC DNA]</scope>
    <source>
        <strain evidence="1">L1-83</strain>
    </source>
</reference>
<dbReference type="AlphaFoldDB" id="A0A0M6WJ83"/>
<dbReference type="Gene3D" id="1.10.260.40">
    <property type="entry name" value="lambda repressor-like DNA-binding domains"/>
    <property type="match status" value="1"/>
</dbReference>
<dbReference type="Proteomes" id="UP000049828">
    <property type="component" value="Unassembled WGS sequence"/>
</dbReference>
<dbReference type="SUPFAM" id="SSF47413">
    <property type="entry name" value="lambda repressor-like DNA-binding domains"/>
    <property type="match status" value="1"/>
</dbReference>
<dbReference type="GO" id="GO:0003677">
    <property type="term" value="F:DNA binding"/>
    <property type="evidence" value="ECO:0007669"/>
    <property type="project" value="InterPro"/>
</dbReference>
<dbReference type="Proteomes" id="UP000285820">
    <property type="component" value="Unassembled WGS sequence"/>
</dbReference>
<evidence type="ECO:0000313" key="3">
    <source>
        <dbReference type="Proteomes" id="UP000049828"/>
    </source>
</evidence>
<dbReference type="EMBL" id="QRUN01000008">
    <property type="protein sequence ID" value="RGR68748.1"/>
    <property type="molecule type" value="Genomic_DNA"/>
</dbReference>
<evidence type="ECO:0000313" key="4">
    <source>
        <dbReference type="Proteomes" id="UP000285820"/>
    </source>
</evidence>
<evidence type="ECO:0000313" key="2">
    <source>
        <dbReference type="EMBL" id="RGR68748.1"/>
    </source>
</evidence>
<dbReference type="RefSeq" id="WP_021923209.1">
    <property type="nucleotide sequence ID" value="NZ_CATYLF010000056.1"/>
</dbReference>
<reference evidence="2 4" key="3">
    <citation type="submission" date="2018-08" db="EMBL/GenBank/DDBJ databases">
        <title>A genome reference for cultivated species of the human gut microbiota.</title>
        <authorList>
            <person name="Zou Y."/>
            <person name="Xue W."/>
            <person name="Luo G."/>
        </authorList>
    </citation>
    <scope>NUCLEOTIDE SEQUENCE [LARGE SCALE GENOMIC DNA]</scope>
    <source>
        <strain evidence="2 4">AF24-4</strain>
    </source>
</reference>
<keyword evidence="3" id="KW-1185">Reference proteome</keyword>
<gene>
    <name evidence="2" type="ORF">DWY29_07670</name>
    <name evidence="1" type="ORF">RIL183_18941</name>
</gene>